<feature type="non-terminal residue" evidence="2">
    <location>
        <position position="153"/>
    </location>
</feature>
<reference evidence="2 3" key="1">
    <citation type="journal article" date="2023" name="Sci. Data">
        <title>Genome assembly of the Korean intertidal mud-creeper Batillaria attramentaria.</title>
        <authorList>
            <person name="Patra A.K."/>
            <person name="Ho P.T."/>
            <person name="Jun S."/>
            <person name="Lee S.J."/>
            <person name="Kim Y."/>
            <person name="Won Y.J."/>
        </authorList>
    </citation>
    <scope>NUCLEOTIDE SEQUENCE [LARGE SCALE GENOMIC DNA]</scope>
    <source>
        <strain evidence="2">Wonlab-2016</strain>
    </source>
</reference>
<accession>A0ABD0L1B8</accession>
<sequence length="153" mass="17485">VLTWCNKHVQMDAIGGYISQIRCSVLERLSGLHQKVGDSSADFWQDDDVAGSATEEVRRENEALSTELETAQREHKKLRQVVEQLSRDYDESKELDPLRRYQRLKGMAKRTVLHLRLDPDKLGSSQGIVGLAQGCKEYACHVEGQKRREERCS</sequence>
<evidence type="ECO:0000313" key="3">
    <source>
        <dbReference type="Proteomes" id="UP001519460"/>
    </source>
</evidence>
<dbReference type="Proteomes" id="UP001519460">
    <property type="component" value="Unassembled WGS sequence"/>
</dbReference>
<name>A0ABD0L1B8_9CAEN</name>
<dbReference type="AlphaFoldDB" id="A0ABD0L1B8"/>
<dbReference type="EMBL" id="JACVVK020000094">
    <property type="protein sequence ID" value="KAK7493328.1"/>
    <property type="molecule type" value="Genomic_DNA"/>
</dbReference>
<evidence type="ECO:0000256" key="1">
    <source>
        <dbReference type="SAM" id="Coils"/>
    </source>
</evidence>
<organism evidence="2 3">
    <name type="scientific">Batillaria attramentaria</name>
    <dbReference type="NCBI Taxonomy" id="370345"/>
    <lineage>
        <taxon>Eukaryota</taxon>
        <taxon>Metazoa</taxon>
        <taxon>Spiralia</taxon>
        <taxon>Lophotrochozoa</taxon>
        <taxon>Mollusca</taxon>
        <taxon>Gastropoda</taxon>
        <taxon>Caenogastropoda</taxon>
        <taxon>Sorbeoconcha</taxon>
        <taxon>Cerithioidea</taxon>
        <taxon>Batillariidae</taxon>
        <taxon>Batillaria</taxon>
    </lineage>
</organism>
<comment type="caution">
    <text evidence="2">The sequence shown here is derived from an EMBL/GenBank/DDBJ whole genome shotgun (WGS) entry which is preliminary data.</text>
</comment>
<protein>
    <submittedName>
        <fullName evidence="2">Uncharacterized protein</fullName>
    </submittedName>
</protein>
<keyword evidence="1" id="KW-0175">Coiled coil</keyword>
<evidence type="ECO:0000313" key="2">
    <source>
        <dbReference type="EMBL" id="KAK7493328.1"/>
    </source>
</evidence>
<feature type="non-terminal residue" evidence="2">
    <location>
        <position position="1"/>
    </location>
</feature>
<proteinExistence type="predicted"/>
<gene>
    <name evidence="2" type="ORF">BaRGS_00015454</name>
</gene>
<keyword evidence="3" id="KW-1185">Reference proteome</keyword>
<feature type="coiled-coil region" evidence="1">
    <location>
        <begin position="54"/>
        <end position="95"/>
    </location>
</feature>